<dbReference type="EMBL" id="VFPH01000001">
    <property type="protein sequence ID" value="TQM44125.1"/>
    <property type="molecule type" value="Genomic_DNA"/>
</dbReference>
<dbReference type="Gene3D" id="3.40.630.30">
    <property type="match status" value="1"/>
</dbReference>
<organism evidence="2 3">
    <name type="scientific">Pseudonocardia cypriaca</name>
    <dbReference type="NCBI Taxonomy" id="882449"/>
    <lineage>
        <taxon>Bacteria</taxon>
        <taxon>Bacillati</taxon>
        <taxon>Actinomycetota</taxon>
        <taxon>Actinomycetes</taxon>
        <taxon>Pseudonocardiales</taxon>
        <taxon>Pseudonocardiaceae</taxon>
        <taxon>Pseudonocardia</taxon>
    </lineage>
</organism>
<dbReference type="GO" id="GO:0016747">
    <property type="term" value="F:acyltransferase activity, transferring groups other than amino-acyl groups"/>
    <property type="evidence" value="ECO:0007669"/>
    <property type="project" value="InterPro"/>
</dbReference>
<gene>
    <name evidence="2" type="ORF">FB388_1487</name>
</gene>
<name>A0A543GDI5_9PSEU</name>
<keyword evidence="3" id="KW-1185">Reference proteome</keyword>
<evidence type="ECO:0000313" key="2">
    <source>
        <dbReference type="EMBL" id="TQM44125.1"/>
    </source>
</evidence>
<comment type="caution">
    <text evidence="2">The sequence shown here is derived from an EMBL/GenBank/DDBJ whole genome shotgun (WGS) entry which is preliminary data.</text>
</comment>
<dbReference type="PANTHER" id="PTHR43792">
    <property type="entry name" value="GNAT FAMILY, PUTATIVE (AFU_ORTHOLOGUE AFUA_3G00765)-RELATED-RELATED"/>
    <property type="match status" value="1"/>
</dbReference>
<dbReference type="Proteomes" id="UP000319818">
    <property type="component" value="Unassembled WGS sequence"/>
</dbReference>
<keyword evidence="2" id="KW-0808">Transferase</keyword>
<dbReference type="InterPro" id="IPR051531">
    <property type="entry name" value="N-acetyltransferase"/>
</dbReference>
<evidence type="ECO:0000313" key="3">
    <source>
        <dbReference type="Proteomes" id="UP000319818"/>
    </source>
</evidence>
<evidence type="ECO:0000259" key="1">
    <source>
        <dbReference type="Pfam" id="PF13302"/>
    </source>
</evidence>
<dbReference type="SUPFAM" id="SSF55729">
    <property type="entry name" value="Acyl-CoA N-acyltransferases (Nat)"/>
    <property type="match status" value="1"/>
</dbReference>
<feature type="domain" description="N-acetyltransferase" evidence="1">
    <location>
        <begin position="5"/>
        <end position="173"/>
    </location>
</feature>
<accession>A0A543GDI5</accession>
<sequence>MVTARLRLEPVGPANAADLWLVHSDDAVWRWYENGRPSPEQAQQRATSMADSWRFHGVHKWIAYDRVSGEVVGRGGLSRTPVDDDWGQIYAFLPAEPWVRAAHRIRRPFVAHANWLEIGWALRGEFRGRGYASEIGRAGLAFAFDVLGVQAVVSCTVRHNVRSRAVMERIGMRYAGEIRSRGMVDGVEGEQDDAPHAVCVLLQRDWPGSRAPGGPVRPLR</sequence>
<dbReference type="PANTHER" id="PTHR43792:SF1">
    <property type="entry name" value="N-ACETYLTRANSFERASE DOMAIN-CONTAINING PROTEIN"/>
    <property type="match status" value="1"/>
</dbReference>
<proteinExistence type="predicted"/>
<reference evidence="2 3" key="1">
    <citation type="submission" date="2019-06" db="EMBL/GenBank/DDBJ databases">
        <title>Sequencing the genomes of 1000 actinobacteria strains.</title>
        <authorList>
            <person name="Klenk H.-P."/>
        </authorList>
    </citation>
    <scope>NUCLEOTIDE SEQUENCE [LARGE SCALE GENOMIC DNA]</scope>
    <source>
        <strain evidence="2 3">DSM 45511</strain>
    </source>
</reference>
<dbReference type="InterPro" id="IPR016181">
    <property type="entry name" value="Acyl_CoA_acyltransferase"/>
</dbReference>
<dbReference type="InterPro" id="IPR000182">
    <property type="entry name" value="GNAT_dom"/>
</dbReference>
<dbReference type="AlphaFoldDB" id="A0A543GDI5"/>
<dbReference type="Pfam" id="PF13302">
    <property type="entry name" value="Acetyltransf_3"/>
    <property type="match status" value="1"/>
</dbReference>
<protein>
    <submittedName>
        <fullName evidence="2">RimJ/RimL family protein N-acetyltransferase</fullName>
    </submittedName>
</protein>